<evidence type="ECO:0000313" key="1">
    <source>
        <dbReference type="EMBL" id="PDQ18498.1"/>
    </source>
</evidence>
<dbReference type="EMBL" id="NWQG01000183">
    <property type="protein sequence ID" value="PDQ18498.1"/>
    <property type="molecule type" value="Genomic_DNA"/>
</dbReference>
<gene>
    <name evidence="1" type="ORF">CN311_24470</name>
</gene>
<reference evidence="1 2" key="1">
    <citation type="submission" date="2017-09" db="EMBL/GenBank/DDBJ databases">
        <title>Mesorhizobum sanjuanii sp. nov. isolated from nodules of Lotus tenuis in saline-alkaline lowlands of Flooding Pampa.</title>
        <authorList>
            <person name="Sannazzaro A.I."/>
            <person name="Torres Tejerizo G.A."/>
            <person name="Fontana F."/>
            <person name="Cumpa Velazquez L.M."/>
            <person name="Hansen L."/>
            <person name="Pistorio M."/>
            <person name="Estrella M.J."/>
        </authorList>
    </citation>
    <scope>NUCLEOTIDE SEQUENCE [LARGE SCALE GENOMIC DNA]</scope>
    <source>
        <strain evidence="1 2">BSA136</strain>
    </source>
</reference>
<dbReference type="AlphaFoldDB" id="A0A2A6FAN5"/>
<accession>A0A2A6FAN5</accession>
<evidence type="ECO:0008006" key="3">
    <source>
        <dbReference type="Google" id="ProtNLM"/>
    </source>
</evidence>
<organism evidence="1 2">
    <name type="scientific">Mesorhizobium sanjuanii</name>
    <dbReference type="NCBI Taxonomy" id="2037900"/>
    <lineage>
        <taxon>Bacteria</taxon>
        <taxon>Pseudomonadati</taxon>
        <taxon>Pseudomonadota</taxon>
        <taxon>Alphaproteobacteria</taxon>
        <taxon>Hyphomicrobiales</taxon>
        <taxon>Phyllobacteriaceae</taxon>
        <taxon>Mesorhizobium</taxon>
    </lineage>
</organism>
<evidence type="ECO:0000313" key="2">
    <source>
        <dbReference type="Proteomes" id="UP000219182"/>
    </source>
</evidence>
<dbReference type="RefSeq" id="WP_097576244.1">
    <property type="nucleotide sequence ID" value="NZ_NWQG01000183.1"/>
</dbReference>
<name>A0A2A6FAN5_9HYPH</name>
<dbReference type="Proteomes" id="UP000219182">
    <property type="component" value="Unassembled WGS sequence"/>
</dbReference>
<proteinExistence type="predicted"/>
<protein>
    <recommendedName>
        <fullName evidence="3">RiPP</fullName>
    </recommendedName>
</protein>
<keyword evidence="2" id="KW-1185">Reference proteome</keyword>
<sequence>MKKTYEKPTLVKKDRLSAITANGALSTPVPG</sequence>
<comment type="caution">
    <text evidence="1">The sequence shown here is derived from an EMBL/GenBank/DDBJ whole genome shotgun (WGS) entry which is preliminary data.</text>
</comment>